<proteinExistence type="predicted"/>
<dbReference type="EMBL" id="GGEC01087790">
    <property type="protein sequence ID" value="MBX68274.1"/>
    <property type="molecule type" value="Transcribed_RNA"/>
</dbReference>
<sequence length="94" mass="11380">MGIYYQGVSLGTKIHDIEKPMRKICKGTRAMIDYSKELLVRYECSLEWLRQLFGLGTCFLHYENFHMFIFFYKQKQKLHWQKFMISSLAKLFLL</sequence>
<protein>
    <submittedName>
        <fullName evidence="1">Uncharacterized protein</fullName>
    </submittedName>
</protein>
<accession>A0A2P2QMY9</accession>
<organism evidence="1">
    <name type="scientific">Rhizophora mucronata</name>
    <name type="common">Asiatic mangrove</name>
    <dbReference type="NCBI Taxonomy" id="61149"/>
    <lineage>
        <taxon>Eukaryota</taxon>
        <taxon>Viridiplantae</taxon>
        <taxon>Streptophyta</taxon>
        <taxon>Embryophyta</taxon>
        <taxon>Tracheophyta</taxon>
        <taxon>Spermatophyta</taxon>
        <taxon>Magnoliopsida</taxon>
        <taxon>eudicotyledons</taxon>
        <taxon>Gunneridae</taxon>
        <taxon>Pentapetalae</taxon>
        <taxon>rosids</taxon>
        <taxon>fabids</taxon>
        <taxon>Malpighiales</taxon>
        <taxon>Rhizophoraceae</taxon>
        <taxon>Rhizophora</taxon>
    </lineage>
</organism>
<reference evidence="1" key="1">
    <citation type="submission" date="2018-02" db="EMBL/GenBank/DDBJ databases">
        <title>Rhizophora mucronata_Transcriptome.</title>
        <authorList>
            <person name="Meera S.P."/>
            <person name="Sreeshan A."/>
            <person name="Augustine A."/>
        </authorList>
    </citation>
    <scope>NUCLEOTIDE SEQUENCE</scope>
    <source>
        <tissue evidence="1">Leaf</tissue>
    </source>
</reference>
<evidence type="ECO:0000313" key="1">
    <source>
        <dbReference type="EMBL" id="MBX68274.1"/>
    </source>
</evidence>
<dbReference type="AlphaFoldDB" id="A0A2P2QMY9"/>
<name>A0A2P2QMY9_RHIMU</name>